<protein>
    <submittedName>
        <fullName evidence="1">Uncharacterized protein</fullName>
    </submittedName>
</protein>
<dbReference type="EMBL" id="LMXB01000098">
    <property type="protein sequence ID" value="KUO15917.1"/>
    <property type="molecule type" value="Genomic_DNA"/>
</dbReference>
<dbReference type="Proteomes" id="UP000053260">
    <property type="component" value="Unassembled WGS sequence"/>
</dbReference>
<gene>
    <name evidence="1" type="ORF">AQJ91_38510</name>
</gene>
<proteinExistence type="predicted"/>
<sequence length="262" mass="27596">MWRRYQEPDDRGLIDDVCDGLRLITEPGPDDPGQILALAIVGAEAAEGLAAALEDEWALYTPQQAAVTASALFAQIAAAGAALEKLSDCLDVMAGRGEITASDYDGAGEAERLCTAQTVLGAAGQEAFGAIDAHDCDEAVDILATTPYTGPLPVSTHETFVQLAGLLGESAKLIPGCRPPAEAVSPARDYEDGCGCRIELTDRDSIVWDFHRSDGTWYFMPLADATLSGRPLAGKELSMTQACPHPQHLALLVQQTLSAAEA</sequence>
<comment type="caution">
    <text evidence="1">The sequence shown here is derived from an EMBL/GenBank/DDBJ whole genome shotgun (WGS) entry which is preliminary data.</text>
</comment>
<keyword evidence="2" id="KW-1185">Reference proteome</keyword>
<accession>A0A117RYB4</accession>
<dbReference type="AlphaFoldDB" id="A0A117RYB4"/>
<evidence type="ECO:0000313" key="2">
    <source>
        <dbReference type="Proteomes" id="UP000053260"/>
    </source>
</evidence>
<reference evidence="1 2" key="1">
    <citation type="submission" date="2015-10" db="EMBL/GenBank/DDBJ databases">
        <title>Draft genome sequence of Streptomyces sp. RV15, isolated from a marine sponge.</title>
        <authorList>
            <person name="Ruckert C."/>
            <person name="Abdelmohsen U.R."/>
            <person name="Winkler A."/>
            <person name="Hentschel U."/>
            <person name="Kalinowski J."/>
            <person name="Kampfer P."/>
            <person name="Glaeser S."/>
        </authorList>
    </citation>
    <scope>NUCLEOTIDE SEQUENCE [LARGE SCALE GENOMIC DNA]</scope>
    <source>
        <strain evidence="1 2">RV15</strain>
    </source>
</reference>
<name>A0A117RYB4_9ACTN</name>
<evidence type="ECO:0000313" key="1">
    <source>
        <dbReference type="EMBL" id="KUO15917.1"/>
    </source>
</evidence>
<organism evidence="1 2">
    <name type="scientific">Streptomyces dysideae</name>
    <dbReference type="NCBI Taxonomy" id="909626"/>
    <lineage>
        <taxon>Bacteria</taxon>
        <taxon>Bacillati</taxon>
        <taxon>Actinomycetota</taxon>
        <taxon>Actinomycetes</taxon>
        <taxon>Kitasatosporales</taxon>
        <taxon>Streptomycetaceae</taxon>
        <taxon>Streptomyces</taxon>
    </lineage>
</organism>